<feature type="domain" description="TFIIS central" evidence="17">
    <location>
        <begin position="542"/>
        <end position="658"/>
    </location>
</feature>
<dbReference type="Gene3D" id="1.20.930.10">
    <property type="entry name" value="Conserved domain common to transcription factors TFIIS, elongin A, CRSP70"/>
    <property type="match status" value="1"/>
</dbReference>
<comment type="similarity">
    <text evidence="2">Belongs to the TFS-II family.</text>
</comment>
<sequence>MTRDEDLIRIAKKLDKMVSRNNTEGAMDLLKELQSFNMTLKLLQETRIGMSVNNIRKHCTDEEVITLAKVLIKDWKRLLNAAAAAGQCPSEKESDLKNGLDSSKPAGTSPPTETQSLDVKRKHDSDRKPSDKSRKEKQNDRRVDKKRPSDEPGVGEKQLKDIQSEKHLKDVREEKQPPAESLKVHELPGGKHKPEPTKDRTSEDLKNISRHVEPARKTPTERHAEVKKDKNREEIRQEKRERTSRESWTDRPLDKPLFERRGVLDSSVLYPTRFPSPPRPARPLPVKRPAQDSKRDRKDSKDSSSHDPHPHPSPPVSPPSKSPAETKKERKVPADPNAPIAPLPLHLHAPLPRKEPPDPNAPLPPLPLHLHPPPPPPQKHPSVDGKRDRDSSRKSAADSKPPPQKKSADCVKRERKDSVDNKVSKKHSDESKRERKDSSDSKTPPPKKLTVEIKKEKLRRDSCDSKPSQPVRRHSSDSKPDRRESTDSKKSGSPTAKKLAGESRKGRSEAPSTPTTPTSPMSPSFSSAGGPLPPHLATGDSIRDKCIEMLAAALRTDNDYKDFGTNCDSMAAEIEDHIYQENKATDMKYKNRVRSRISNLKDPKNPELRRNVLAGSIELSRIATMSAEEMASNELKKLRNVLTQEAIREHQMAKTGGTTTDLLQCSKCKKKNCTYNQVQTRSADEPMTTFVLCNECGNRWKVTPLSWRLLCFHKRVQQRLFSCLFLNSSSADATEARPHFWSVF</sequence>
<dbReference type="InterPro" id="IPR003618">
    <property type="entry name" value="TFIIS_cen_dom"/>
</dbReference>
<name>A0A8C6VZ40_NOTFU</name>
<dbReference type="Pfam" id="PF07500">
    <property type="entry name" value="TFIIS_M"/>
    <property type="match status" value="1"/>
</dbReference>
<feature type="compositionally biased region" description="Basic and acidic residues" evidence="14">
    <location>
        <begin position="499"/>
        <end position="508"/>
    </location>
</feature>
<dbReference type="PANTHER" id="PTHR11477">
    <property type="entry name" value="TRANSCRIPTION FACTOR S-II ZINC FINGER DOMAIN-CONTAINING PROTEIN"/>
    <property type="match status" value="1"/>
</dbReference>
<evidence type="ECO:0000256" key="8">
    <source>
        <dbReference type="ARBA" id="ARBA00023125"/>
    </source>
</evidence>
<dbReference type="SUPFAM" id="SSF46942">
    <property type="entry name" value="Elongation factor TFIIS domain 2"/>
    <property type="match status" value="1"/>
</dbReference>
<feature type="compositionally biased region" description="Basic and acidic residues" evidence="14">
    <location>
        <begin position="157"/>
        <end position="263"/>
    </location>
</feature>
<keyword evidence="7" id="KW-0805">Transcription regulation</keyword>
<evidence type="ECO:0000313" key="18">
    <source>
        <dbReference type="Ensembl" id="ENSNFUP00015050964.1"/>
    </source>
</evidence>
<protein>
    <submittedName>
        <fullName evidence="18">Transcription elongation factor A (SII), 3</fullName>
    </submittedName>
</protein>
<dbReference type="Ensembl" id="ENSNFUT00015053156.1">
    <property type="protein sequence ID" value="ENSNFUP00015050964.1"/>
    <property type="gene ID" value="ENSNFUG00015023905.1"/>
</dbReference>
<keyword evidence="5 12" id="KW-0863">Zinc-finger</keyword>
<feature type="domain" description="TFIIS-type" evidence="15">
    <location>
        <begin position="661"/>
        <end position="701"/>
    </location>
</feature>
<dbReference type="InterPro" id="IPR003617">
    <property type="entry name" value="TFIIS/CRSP70_N_sub"/>
</dbReference>
<dbReference type="GO" id="GO:0005634">
    <property type="term" value="C:nucleus"/>
    <property type="evidence" value="ECO:0007669"/>
    <property type="project" value="UniProtKB-SubCell"/>
</dbReference>
<evidence type="ECO:0000256" key="9">
    <source>
        <dbReference type="ARBA" id="ARBA00023163"/>
    </source>
</evidence>
<dbReference type="GO" id="GO:0008270">
    <property type="term" value="F:zinc ion binding"/>
    <property type="evidence" value="ECO:0007669"/>
    <property type="project" value="UniProtKB-KW"/>
</dbReference>
<feature type="compositionally biased region" description="Basic and acidic residues" evidence="14">
    <location>
        <begin position="474"/>
        <end position="490"/>
    </location>
</feature>
<evidence type="ECO:0000256" key="1">
    <source>
        <dbReference type="ARBA" id="ARBA00004123"/>
    </source>
</evidence>
<dbReference type="PANTHER" id="PTHR11477:SF50">
    <property type="entry name" value="TRANSCRIPTION ELONGATION FACTOR A PROTEIN 3 ISOFORM X1"/>
    <property type="match status" value="1"/>
</dbReference>
<proteinExistence type="inferred from homology"/>
<dbReference type="SUPFAM" id="SSF57783">
    <property type="entry name" value="Zinc beta-ribbon"/>
    <property type="match status" value="1"/>
</dbReference>
<feature type="compositionally biased region" description="Pro residues" evidence="14">
    <location>
        <begin position="274"/>
        <end position="283"/>
    </location>
</feature>
<organism evidence="18 19">
    <name type="scientific">Nothobranchius furzeri</name>
    <name type="common">Turquoise killifish</name>
    <dbReference type="NCBI Taxonomy" id="105023"/>
    <lineage>
        <taxon>Eukaryota</taxon>
        <taxon>Metazoa</taxon>
        <taxon>Chordata</taxon>
        <taxon>Craniata</taxon>
        <taxon>Vertebrata</taxon>
        <taxon>Euteleostomi</taxon>
        <taxon>Actinopterygii</taxon>
        <taxon>Neopterygii</taxon>
        <taxon>Teleostei</taxon>
        <taxon>Neoteleostei</taxon>
        <taxon>Acanthomorphata</taxon>
        <taxon>Ovalentaria</taxon>
        <taxon>Atherinomorphae</taxon>
        <taxon>Cyprinodontiformes</taxon>
        <taxon>Nothobranchiidae</taxon>
        <taxon>Nothobranchius</taxon>
    </lineage>
</organism>
<gene>
    <name evidence="18" type="primary">TCEA3</name>
</gene>
<dbReference type="Gene3D" id="2.20.25.10">
    <property type="match status" value="1"/>
</dbReference>
<dbReference type="PROSITE" id="PS51133">
    <property type="entry name" value="ZF_TFIIS_2"/>
    <property type="match status" value="1"/>
</dbReference>
<dbReference type="Pfam" id="PF01096">
    <property type="entry name" value="Zn_ribbon_TFIIS"/>
    <property type="match status" value="1"/>
</dbReference>
<evidence type="ECO:0000256" key="2">
    <source>
        <dbReference type="ARBA" id="ARBA00009647"/>
    </source>
</evidence>
<feature type="compositionally biased region" description="Basic and acidic residues" evidence="14">
    <location>
        <begin position="406"/>
        <end position="440"/>
    </location>
</feature>
<dbReference type="SUPFAM" id="SSF47676">
    <property type="entry name" value="Conserved domain common to transcription factors TFIIS, elongin A, CRSP70"/>
    <property type="match status" value="1"/>
</dbReference>
<keyword evidence="19" id="KW-1185">Reference proteome</keyword>
<reference evidence="18" key="3">
    <citation type="submission" date="2025-09" db="UniProtKB">
        <authorList>
            <consortium name="Ensembl"/>
        </authorList>
    </citation>
    <scope>IDENTIFICATION</scope>
</reference>
<keyword evidence="8" id="KW-0238">DNA-binding</keyword>
<evidence type="ECO:0000256" key="7">
    <source>
        <dbReference type="ARBA" id="ARBA00023015"/>
    </source>
</evidence>
<evidence type="ECO:0000256" key="13">
    <source>
        <dbReference type="PROSITE-ProRule" id="PRU00649"/>
    </source>
</evidence>
<evidence type="ECO:0000259" key="17">
    <source>
        <dbReference type="PROSITE" id="PS51321"/>
    </source>
</evidence>
<dbReference type="GO" id="GO:0006351">
    <property type="term" value="P:DNA-templated transcription"/>
    <property type="evidence" value="ECO:0007669"/>
    <property type="project" value="InterPro"/>
</dbReference>
<evidence type="ECO:0000256" key="4">
    <source>
        <dbReference type="ARBA" id="ARBA00022723"/>
    </source>
</evidence>
<dbReference type="InterPro" id="IPR017923">
    <property type="entry name" value="TFIIS_N"/>
</dbReference>
<feature type="compositionally biased region" description="Basic and acidic residues" evidence="14">
    <location>
        <begin position="324"/>
        <end position="333"/>
    </location>
</feature>
<reference evidence="18" key="1">
    <citation type="submission" date="2014-08" db="EMBL/GenBank/DDBJ databases">
        <authorList>
            <person name="Senf B."/>
            <person name="Petzold A."/>
            <person name="Downie B.R."/>
            <person name="Koch P."/>
            <person name="Platzer M."/>
        </authorList>
    </citation>
    <scope>NUCLEOTIDE SEQUENCE [LARGE SCALE GENOMIC DNA]</scope>
    <source>
        <strain evidence="18">GRZ</strain>
    </source>
</reference>
<feature type="compositionally biased region" description="Basic and acidic residues" evidence="14">
    <location>
        <begin position="118"/>
        <end position="150"/>
    </location>
</feature>
<feature type="compositionally biased region" description="Pro residues" evidence="14">
    <location>
        <begin position="358"/>
        <end position="379"/>
    </location>
</feature>
<dbReference type="InterPro" id="IPR035441">
    <property type="entry name" value="TFIIS/LEDGF_dom_sf"/>
</dbReference>
<feature type="compositionally biased region" description="Basic and acidic residues" evidence="14">
    <location>
        <begin position="449"/>
        <end position="464"/>
    </location>
</feature>
<feature type="compositionally biased region" description="Basic and acidic residues" evidence="14">
    <location>
        <begin position="289"/>
        <end position="310"/>
    </location>
</feature>
<comment type="subcellular location">
    <subcellularLocation>
        <location evidence="1 13">Nucleus</location>
    </subcellularLocation>
</comment>
<keyword evidence="3" id="KW-0597">Phosphoprotein</keyword>
<evidence type="ECO:0000256" key="6">
    <source>
        <dbReference type="ARBA" id="ARBA00022833"/>
    </source>
</evidence>
<reference evidence="18" key="2">
    <citation type="submission" date="2025-08" db="UniProtKB">
        <authorList>
            <consortium name="Ensembl"/>
        </authorList>
    </citation>
    <scope>IDENTIFICATION</scope>
</reference>
<keyword evidence="9" id="KW-0804">Transcription</keyword>
<evidence type="ECO:0000256" key="14">
    <source>
        <dbReference type="SAM" id="MobiDB-lite"/>
    </source>
</evidence>
<dbReference type="Pfam" id="PF08711">
    <property type="entry name" value="Med26"/>
    <property type="match status" value="1"/>
</dbReference>
<dbReference type="SMART" id="SM00510">
    <property type="entry name" value="TFS2M"/>
    <property type="match status" value="1"/>
</dbReference>
<dbReference type="SMART" id="SM00440">
    <property type="entry name" value="ZnF_C2C2"/>
    <property type="match status" value="1"/>
</dbReference>
<feature type="compositionally biased region" description="Pro residues" evidence="14">
    <location>
        <begin position="311"/>
        <end position="321"/>
    </location>
</feature>
<dbReference type="Proteomes" id="UP000694548">
    <property type="component" value="Chromosome sgr03"/>
</dbReference>
<keyword evidence="4" id="KW-0479">Metal-binding</keyword>
<dbReference type="GO" id="GO:0003677">
    <property type="term" value="F:DNA binding"/>
    <property type="evidence" value="ECO:0007669"/>
    <property type="project" value="UniProtKB-KW"/>
</dbReference>
<dbReference type="CDD" id="cd00183">
    <property type="entry name" value="TFIIS_I"/>
    <property type="match status" value="1"/>
</dbReference>
<evidence type="ECO:0000259" key="16">
    <source>
        <dbReference type="PROSITE" id="PS51319"/>
    </source>
</evidence>
<feature type="compositionally biased region" description="Low complexity" evidence="14">
    <location>
        <begin position="511"/>
        <end position="527"/>
    </location>
</feature>
<evidence type="ECO:0000256" key="11">
    <source>
        <dbReference type="ARBA" id="ARBA00025408"/>
    </source>
</evidence>
<dbReference type="CDD" id="cd13749">
    <property type="entry name" value="Zn-ribbon_TFIIS"/>
    <property type="match status" value="1"/>
</dbReference>
<dbReference type="PROSITE" id="PS51319">
    <property type="entry name" value="TFIIS_N"/>
    <property type="match status" value="1"/>
</dbReference>
<feature type="region of interest" description="Disordered" evidence="14">
    <location>
        <begin position="85"/>
        <end position="539"/>
    </location>
</feature>
<dbReference type="AlphaFoldDB" id="A0A8C6VZ40"/>
<dbReference type="Gene3D" id="1.10.472.30">
    <property type="entry name" value="Transcription elongation factor S-II, central domain"/>
    <property type="match status" value="1"/>
</dbReference>
<evidence type="ECO:0000259" key="15">
    <source>
        <dbReference type="PROSITE" id="PS51133"/>
    </source>
</evidence>
<comment type="function">
    <text evidence="11">Necessary for efficient RNA polymerase II transcription elongation past template-encoded arresting sites. The arresting sites in DNA have the property of trapping a certain fraction of elongating RNA polymerases that pass through, resulting in locked ternary complexes. Cleavage of the nascent transcript by S-II allows the resumption of elongation from the new 3'-terminus.</text>
</comment>
<dbReference type="InterPro" id="IPR036575">
    <property type="entry name" value="TFIIS_cen_dom_sf"/>
</dbReference>
<keyword evidence="6" id="KW-0862">Zinc</keyword>
<dbReference type="PROSITE" id="PS00466">
    <property type="entry name" value="ZF_TFIIS_1"/>
    <property type="match status" value="1"/>
</dbReference>
<dbReference type="GeneTree" id="ENSGT00940000157034"/>
<evidence type="ECO:0000256" key="3">
    <source>
        <dbReference type="ARBA" id="ARBA00022553"/>
    </source>
</evidence>
<feature type="compositionally biased region" description="Basic and acidic residues" evidence="14">
    <location>
        <begin position="381"/>
        <end position="397"/>
    </location>
</feature>
<dbReference type="SMART" id="SM00509">
    <property type="entry name" value="TFS2N"/>
    <property type="match status" value="1"/>
</dbReference>
<keyword evidence="10 13" id="KW-0539">Nucleus</keyword>
<evidence type="ECO:0000256" key="10">
    <source>
        <dbReference type="ARBA" id="ARBA00023242"/>
    </source>
</evidence>
<dbReference type="PROSITE" id="PS51321">
    <property type="entry name" value="TFIIS_CENTRAL"/>
    <property type="match status" value="1"/>
</dbReference>
<dbReference type="FunFam" id="1.20.930.10:FF:000002">
    <property type="entry name" value="Transcription elongation factor A (SII), 1"/>
    <property type="match status" value="1"/>
</dbReference>
<feature type="compositionally biased region" description="Polar residues" evidence="14">
    <location>
        <begin position="105"/>
        <end position="117"/>
    </location>
</feature>
<accession>A0A8C6VZ40</accession>
<evidence type="ECO:0000256" key="12">
    <source>
        <dbReference type="PROSITE-ProRule" id="PRU00472"/>
    </source>
</evidence>
<evidence type="ECO:0000313" key="19">
    <source>
        <dbReference type="Proteomes" id="UP000694548"/>
    </source>
</evidence>
<evidence type="ECO:0000256" key="5">
    <source>
        <dbReference type="ARBA" id="ARBA00022771"/>
    </source>
</evidence>
<dbReference type="InterPro" id="IPR001222">
    <property type="entry name" value="Znf_TFIIS"/>
</dbReference>
<feature type="domain" description="TFIIS N-terminal" evidence="16">
    <location>
        <begin position="5"/>
        <end position="82"/>
    </location>
</feature>
<dbReference type="FunFam" id="2.20.25.10:FF:000001">
    <property type="entry name" value="Probable Transcription elongation factor S-II"/>
    <property type="match status" value="1"/>
</dbReference>